<name>A0AAD9KC32_RIDPI</name>
<dbReference type="InterPro" id="IPR013320">
    <property type="entry name" value="ConA-like_dom_sf"/>
</dbReference>
<dbReference type="AlphaFoldDB" id="A0AAD9KC32"/>
<dbReference type="PANTHER" id="PTHR47635:SF2">
    <property type="entry name" value="LAMG-LIKE JELLYROLL FOLD DOMAIN-CONTAINING PROTEIN"/>
    <property type="match status" value="1"/>
</dbReference>
<comment type="caution">
    <text evidence="2">The sequence shown here is derived from an EMBL/GenBank/DDBJ whole genome shotgun (WGS) entry which is preliminary data.</text>
</comment>
<dbReference type="EMBL" id="JAODUO010001231">
    <property type="protein sequence ID" value="KAK2168441.1"/>
    <property type="molecule type" value="Genomic_DNA"/>
</dbReference>
<accession>A0AAD9KC32</accession>
<evidence type="ECO:0000259" key="1">
    <source>
        <dbReference type="PROSITE" id="PS50835"/>
    </source>
</evidence>
<dbReference type="Proteomes" id="UP001209878">
    <property type="component" value="Unassembled WGS sequence"/>
</dbReference>
<keyword evidence="3" id="KW-1185">Reference proteome</keyword>
<sequence>MSYILNPNPDSHTGDGCNFTSCCENIYFCEFLTVICVCVQANTCYIDNTCHVGGDLNPQDARWACKPGISQDQWSVIGTTSPLGKFALTGCGGIIDLMGLGAITSVNNTIIVSGPDNTENGATMFTGVTESQVKIKNLAKLDLMYSLSIFLNLYVKESGSVVNYGTVRGVGLYYDKTNGEIVFRIVKRNTTDLITEVKAKVDAKKWYHVGGTYDYNTGKAYLYIDSKQVAVSDTPKRDMLATDSTIYLGAIAGVTDKFKGRVSCLQIFDRAVEEAEIHNLKKCLLSESFEYPNLPKLPEIQLVLKENATANGTDDFSIFSLKCDVSAATETNVKYELQWVINGAVSKTNTFTSSDATDGMFESVLSGDSLKSLQKIDQVSDLFIPLILIMTNFYY</sequence>
<reference evidence="2" key="1">
    <citation type="journal article" date="2023" name="Mol. Biol. Evol.">
        <title>Third-Generation Sequencing Reveals the Adaptive Role of the Epigenome in Three Deep-Sea Polychaetes.</title>
        <authorList>
            <person name="Perez M."/>
            <person name="Aroh O."/>
            <person name="Sun Y."/>
            <person name="Lan Y."/>
            <person name="Juniper S.K."/>
            <person name="Young C.R."/>
            <person name="Angers B."/>
            <person name="Qian P.Y."/>
        </authorList>
    </citation>
    <scope>NUCLEOTIDE SEQUENCE</scope>
    <source>
        <strain evidence="2">R07B-5</strain>
    </source>
</reference>
<proteinExistence type="predicted"/>
<organism evidence="2 3">
    <name type="scientific">Ridgeia piscesae</name>
    <name type="common">Tubeworm</name>
    <dbReference type="NCBI Taxonomy" id="27915"/>
    <lineage>
        <taxon>Eukaryota</taxon>
        <taxon>Metazoa</taxon>
        <taxon>Spiralia</taxon>
        <taxon>Lophotrochozoa</taxon>
        <taxon>Annelida</taxon>
        <taxon>Polychaeta</taxon>
        <taxon>Sedentaria</taxon>
        <taxon>Canalipalpata</taxon>
        <taxon>Sabellida</taxon>
        <taxon>Siboglinidae</taxon>
        <taxon>Ridgeia</taxon>
    </lineage>
</organism>
<dbReference type="Pfam" id="PF13385">
    <property type="entry name" value="Laminin_G_3"/>
    <property type="match status" value="1"/>
</dbReference>
<dbReference type="SUPFAM" id="SSF49899">
    <property type="entry name" value="Concanavalin A-like lectins/glucanases"/>
    <property type="match status" value="1"/>
</dbReference>
<dbReference type="PROSITE" id="PS50835">
    <property type="entry name" value="IG_LIKE"/>
    <property type="match status" value="1"/>
</dbReference>
<feature type="domain" description="Ig-like" evidence="1">
    <location>
        <begin position="298"/>
        <end position="343"/>
    </location>
</feature>
<dbReference type="Gene3D" id="2.60.120.200">
    <property type="match status" value="1"/>
</dbReference>
<evidence type="ECO:0000313" key="3">
    <source>
        <dbReference type="Proteomes" id="UP001209878"/>
    </source>
</evidence>
<dbReference type="PANTHER" id="PTHR47635">
    <property type="entry name" value="CUB DOMAIN-CONTAINING PROTEIN"/>
    <property type="match status" value="1"/>
</dbReference>
<gene>
    <name evidence="2" type="ORF">NP493_1225g02052</name>
</gene>
<evidence type="ECO:0000313" key="2">
    <source>
        <dbReference type="EMBL" id="KAK2168441.1"/>
    </source>
</evidence>
<dbReference type="InterPro" id="IPR007110">
    <property type="entry name" value="Ig-like_dom"/>
</dbReference>
<protein>
    <recommendedName>
        <fullName evidence="1">Ig-like domain-containing protein</fullName>
    </recommendedName>
</protein>